<dbReference type="GeneID" id="54586006"/>
<keyword evidence="3" id="KW-1185">Reference proteome</keyword>
<dbReference type="OrthoDB" id="5354164at2759"/>
<protein>
    <submittedName>
        <fullName evidence="2">Uncharacterized protein</fullName>
    </submittedName>
</protein>
<dbReference type="RefSeq" id="XP_033689549.1">
    <property type="nucleotide sequence ID" value="XM_033832676.1"/>
</dbReference>
<dbReference type="Proteomes" id="UP000800094">
    <property type="component" value="Unassembled WGS sequence"/>
</dbReference>
<reference evidence="2" key="1">
    <citation type="journal article" date="2020" name="Stud. Mycol.">
        <title>101 Dothideomycetes genomes: a test case for predicting lifestyles and emergence of pathogens.</title>
        <authorList>
            <person name="Haridas S."/>
            <person name="Albert R."/>
            <person name="Binder M."/>
            <person name="Bloem J."/>
            <person name="Labutti K."/>
            <person name="Salamov A."/>
            <person name="Andreopoulos B."/>
            <person name="Baker S."/>
            <person name="Barry K."/>
            <person name="Bills G."/>
            <person name="Bluhm B."/>
            <person name="Cannon C."/>
            <person name="Castanera R."/>
            <person name="Culley D."/>
            <person name="Daum C."/>
            <person name="Ezra D."/>
            <person name="Gonzalez J."/>
            <person name="Henrissat B."/>
            <person name="Kuo A."/>
            <person name="Liang C."/>
            <person name="Lipzen A."/>
            <person name="Lutzoni F."/>
            <person name="Magnuson J."/>
            <person name="Mondo S."/>
            <person name="Nolan M."/>
            <person name="Ohm R."/>
            <person name="Pangilinan J."/>
            <person name="Park H.-J."/>
            <person name="Ramirez L."/>
            <person name="Alfaro M."/>
            <person name="Sun H."/>
            <person name="Tritt A."/>
            <person name="Yoshinaga Y."/>
            <person name="Zwiers L.-H."/>
            <person name="Turgeon B."/>
            <person name="Goodwin S."/>
            <person name="Spatafora J."/>
            <person name="Crous P."/>
            <person name="Grigoriev I."/>
        </authorList>
    </citation>
    <scope>NUCLEOTIDE SEQUENCE</scope>
    <source>
        <strain evidence="2">CBS 122368</strain>
    </source>
</reference>
<sequence>MASFGRLTISGITGTNENSLTLANISLDFSLLKIIPPREFLEVGNSLSTFRKQEAEEGRINQTARKLGALFEPIVPPTPRLLRSHGRRASEIAQSAASSAPKAQGLFKKQPGIDGTSIWAAATSSSGALQEFELAALPIAELLNQTSHAEPRVQELESLGGVVLFIEDEPLETLEKFSDIRTVWGKPNEMNETESLTIGRRRGAVAESTSALK</sequence>
<evidence type="ECO:0000256" key="1">
    <source>
        <dbReference type="SAM" id="MobiDB-lite"/>
    </source>
</evidence>
<dbReference type="EMBL" id="ML987190">
    <property type="protein sequence ID" value="KAF2254545.1"/>
    <property type="molecule type" value="Genomic_DNA"/>
</dbReference>
<dbReference type="AlphaFoldDB" id="A0A6A6IVF0"/>
<accession>A0A6A6IVF0</accession>
<organism evidence="2 3">
    <name type="scientific">Trematosphaeria pertusa</name>
    <dbReference type="NCBI Taxonomy" id="390896"/>
    <lineage>
        <taxon>Eukaryota</taxon>
        <taxon>Fungi</taxon>
        <taxon>Dikarya</taxon>
        <taxon>Ascomycota</taxon>
        <taxon>Pezizomycotina</taxon>
        <taxon>Dothideomycetes</taxon>
        <taxon>Pleosporomycetidae</taxon>
        <taxon>Pleosporales</taxon>
        <taxon>Massarineae</taxon>
        <taxon>Trematosphaeriaceae</taxon>
        <taxon>Trematosphaeria</taxon>
    </lineage>
</organism>
<evidence type="ECO:0000313" key="3">
    <source>
        <dbReference type="Proteomes" id="UP000800094"/>
    </source>
</evidence>
<proteinExistence type="predicted"/>
<name>A0A6A6IVF0_9PLEO</name>
<gene>
    <name evidence="2" type="ORF">BU26DRAFT_559219</name>
</gene>
<evidence type="ECO:0000313" key="2">
    <source>
        <dbReference type="EMBL" id="KAF2254545.1"/>
    </source>
</evidence>
<feature type="region of interest" description="Disordered" evidence="1">
    <location>
        <begin position="191"/>
        <end position="213"/>
    </location>
</feature>